<organism evidence="1 2">
    <name type="scientific">Dongia soli</name>
    <dbReference type="NCBI Taxonomy" id="600628"/>
    <lineage>
        <taxon>Bacteria</taxon>
        <taxon>Pseudomonadati</taxon>
        <taxon>Pseudomonadota</taxon>
        <taxon>Alphaproteobacteria</taxon>
        <taxon>Rhodospirillales</taxon>
        <taxon>Dongiaceae</taxon>
        <taxon>Dongia</taxon>
    </lineage>
</organism>
<dbReference type="Proteomes" id="UP001279642">
    <property type="component" value="Unassembled WGS sequence"/>
</dbReference>
<dbReference type="InterPro" id="IPR011227">
    <property type="entry name" value="UCP029730"/>
</dbReference>
<dbReference type="SUPFAM" id="SSF53187">
    <property type="entry name" value="Zn-dependent exopeptidases"/>
    <property type="match status" value="1"/>
</dbReference>
<reference evidence="1 2" key="1">
    <citation type="journal article" date="2016" name="Antonie Van Leeuwenhoek">
        <title>Dongia soli sp. nov., isolated from soil from Dokdo, Korea.</title>
        <authorList>
            <person name="Kim D.U."/>
            <person name="Lee H."/>
            <person name="Kim H."/>
            <person name="Kim S.G."/>
            <person name="Ka J.O."/>
        </authorList>
    </citation>
    <scope>NUCLEOTIDE SEQUENCE [LARGE SCALE GENOMIC DNA]</scope>
    <source>
        <strain evidence="1 2">D78</strain>
    </source>
</reference>
<evidence type="ECO:0000313" key="2">
    <source>
        <dbReference type="Proteomes" id="UP001279642"/>
    </source>
</evidence>
<name>A0ABU5EFC5_9PROT</name>
<dbReference type="EMBL" id="JAXCLW010000004">
    <property type="protein sequence ID" value="MDY0884163.1"/>
    <property type="molecule type" value="Genomic_DNA"/>
</dbReference>
<gene>
    <name evidence="1" type="ORF">SMD27_15055</name>
</gene>
<keyword evidence="2" id="KW-1185">Reference proteome</keyword>
<dbReference type="RefSeq" id="WP_320509234.1">
    <property type="nucleotide sequence ID" value="NZ_JAXCLW010000004.1"/>
</dbReference>
<dbReference type="PIRSF" id="PIRSF029730">
    <property type="entry name" value="UCP029730"/>
    <property type="match status" value="1"/>
</dbReference>
<comment type="caution">
    <text evidence="1">The sequence shown here is derived from an EMBL/GenBank/DDBJ whole genome shotgun (WGS) entry which is preliminary data.</text>
</comment>
<dbReference type="Pfam" id="PF05013">
    <property type="entry name" value="FGase"/>
    <property type="match status" value="1"/>
</dbReference>
<sequence>MLLHPDDPPPFELINPRGKAPLVLFCDHAGRAVPRQLDSLGLAAEAFDQHIAWDIGIADLGRQLSALMDAPLLLANYSRLVIDCNRHIDDPTSIAQISDGIDIPRNRNLSPDERQQRVTEIFRPYHDALTQLIEQKLTGDKVPVVLSLHSFTAVMNGSQRPWQIGILWNEDARLPVPLMRRFAAEPGVTVGDNEPYSGRDGHGYSMKVHAEGLGLAHALIEVRQDLIADGAGATTWAQILYRVCGDVLQDPALYHRLV</sequence>
<accession>A0ABU5EFC5</accession>
<protein>
    <submittedName>
        <fullName evidence="1">N-formylglutamate amidohydrolase</fullName>
    </submittedName>
</protein>
<dbReference type="Gene3D" id="3.40.630.40">
    <property type="entry name" value="Zn-dependent exopeptidases"/>
    <property type="match status" value="1"/>
</dbReference>
<evidence type="ECO:0000313" key="1">
    <source>
        <dbReference type="EMBL" id="MDY0884163.1"/>
    </source>
</evidence>
<dbReference type="InterPro" id="IPR007709">
    <property type="entry name" value="N-FG_amidohydro"/>
</dbReference>
<proteinExistence type="predicted"/>